<dbReference type="EMBL" id="MN738853">
    <property type="protein sequence ID" value="QHT28193.1"/>
    <property type="molecule type" value="Genomic_DNA"/>
</dbReference>
<name>A0A6C0EIE5_9ZZZZ</name>
<sequence>MNYVYLNQELVPGKKYLFHTRLIHNNKMKKFTGTFIDVSCGVLRVEDYYDGKFTTCDMIFWTTPIEFITNIAPIEKCSL</sequence>
<dbReference type="AlphaFoldDB" id="A0A6C0EIE5"/>
<accession>A0A6C0EIE5</accession>
<organism evidence="1">
    <name type="scientific">viral metagenome</name>
    <dbReference type="NCBI Taxonomy" id="1070528"/>
    <lineage>
        <taxon>unclassified sequences</taxon>
        <taxon>metagenomes</taxon>
        <taxon>organismal metagenomes</taxon>
    </lineage>
</organism>
<protein>
    <submittedName>
        <fullName evidence="1">Uncharacterized protein</fullName>
    </submittedName>
</protein>
<evidence type="ECO:0000313" key="1">
    <source>
        <dbReference type="EMBL" id="QHT28193.1"/>
    </source>
</evidence>
<reference evidence="1" key="1">
    <citation type="journal article" date="2020" name="Nature">
        <title>Giant virus diversity and host interactions through global metagenomics.</title>
        <authorList>
            <person name="Schulz F."/>
            <person name="Roux S."/>
            <person name="Paez-Espino D."/>
            <person name="Jungbluth S."/>
            <person name="Walsh D.A."/>
            <person name="Denef V.J."/>
            <person name="McMahon K.D."/>
            <person name="Konstantinidis K.T."/>
            <person name="Eloe-Fadrosh E.A."/>
            <person name="Kyrpides N.C."/>
            <person name="Woyke T."/>
        </authorList>
    </citation>
    <scope>NUCLEOTIDE SEQUENCE</scope>
    <source>
        <strain evidence="1">GVMAG-M-3300001348-25</strain>
    </source>
</reference>
<proteinExistence type="predicted"/>